<comment type="caution">
    <text evidence="1">The sequence shown here is derived from an EMBL/GenBank/DDBJ whole genome shotgun (WGS) entry which is preliminary data.</text>
</comment>
<dbReference type="Pfam" id="PF14022">
    <property type="entry name" value="DUF4238"/>
    <property type="match status" value="1"/>
</dbReference>
<name>A0A323UDH3_RHOPL</name>
<reference evidence="1 2" key="1">
    <citation type="submission" date="2018-06" db="EMBL/GenBank/DDBJ databases">
        <title>Draft Whole-Genome Sequence of the purple photosynthetic bacterium Rhodospeudomonas palustris XCP.</title>
        <authorList>
            <person name="Rayyan A."/>
            <person name="Meyer T.E."/>
            <person name="Kyndt J.A."/>
        </authorList>
    </citation>
    <scope>NUCLEOTIDE SEQUENCE [LARGE SCALE GENOMIC DNA]</scope>
    <source>
        <strain evidence="1 2">XCP</strain>
    </source>
</reference>
<evidence type="ECO:0008006" key="3">
    <source>
        <dbReference type="Google" id="ProtNLM"/>
    </source>
</evidence>
<evidence type="ECO:0000313" key="1">
    <source>
        <dbReference type="EMBL" id="PZA10764.1"/>
    </source>
</evidence>
<evidence type="ECO:0000313" key="2">
    <source>
        <dbReference type="Proteomes" id="UP000248134"/>
    </source>
</evidence>
<dbReference type="EMBL" id="QKQS01000023">
    <property type="protein sequence ID" value="PZA10764.1"/>
    <property type="molecule type" value="Genomic_DNA"/>
</dbReference>
<protein>
    <recommendedName>
        <fullName evidence="3">DUF4238 domain-containing protein</fullName>
    </recommendedName>
</protein>
<dbReference type="Proteomes" id="UP000248134">
    <property type="component" value="Unassembled WGS sequence"/>
</dbReference>
<dbReference type="RefSeq" id="WP_110786860.1">
    <property type="nucleotide sequence ID" value="NZ_QKQS01000023.1"/>
</dbReference>
<sequence>MNANQRRKRRHHHVWQTYLRPWTTDRGLFCLQDGRVFPSGTRVLAVQTDFYKLQRLTPHDLTLLKLLFGQGHPAAVRTHASLVAGLIAPFESAERFRGSPNWSEIEAQLDEHASNVLEDYHASIESSFRPSLERALAGDLGFYADDDECITFLNYLCTQYLRTRGIKERVLELSPALERVWNVIIHIAATNVGASLYLERKRRKLVVVQNFSKVPFVVSDQPAINLKGRRPVPTDRLSIYYPISPTAALLMADVDEEPLFSATGLTAEQANELNHLVVRAAHLQVFARSASCLERYADVR</sequence>
<gene>
    <name evidence="1" type="ORF">DNX69_15565</name>
</gene>
<dbReference type="AlphaFoldDB" id="A0A323UDH3"/>
<organism evidence="1 2">
    <name type="scientific">Rhodopseudomonas palustris</name>
    <dbReference type="NCBI Taxonomy" id="1076"/>
    <lineage>
        <taxon>Bacteria</taxon>
        <taxon>Pseudomonadati</taxon>
        <taxon>Pseudomonadota</taxon>
        <taxon>Alphaproteobacteria</taxon>
        <taxon>Hyphomicrobiales</taxon>
        <taxon>Nitrobacteraceae</taxon>
        <taxon>Rhodopseudomonas</taxon>
    </lineage>
</organism>
<dbReference type="OrthoDB" id="7556813at2"/>
<dbReference type="InterPro" id="IPR025332">
    <property type="entry name" value="DUF4238"/>
</dbReference>
<accession>A0A323UDH3</accession>
<proteinExistence type="predicted"/>